<dbReference type="GO" id="GO:0008017">
    <property type="term" value="F:microtubule binding"/>
    <property type="evidence" value="ECO:0007669"/>
    <property type="project" value="TreeGrafter"/>
</dbReference>
<dbReference type="GO" id="GO:1990498">
    <property type="term" value="C:mitotic spindle microtubule"/>
    <property type="evidence" value="ECO:0007669"/>
    <property type="project" value="TreeGrafter"/>
</dbReference>
<protein>
    <submittedName>
        <fullName evidence="3">HAUS augmin like complex subunit 6</fullName>
    </submittedName>
</protein>
<dbReference type="GO" id="GO:0051225">
    <property type="term" value="P:spindle assembly"/>
    <property type="evidence" value="ECO:0007669"/>
    <property type="project" value="InterPro"/>
</dbReference>
<dbReference type="CTD" id="54801"/>
<organism evidence="3 4">
    <name type="scientific">Cyanistes caeruleus</name>
    <name type="common">Eurasian blue tit</name>
    <name type="synonym">Parus caeruleus</name>
    <dbReference type="NCBI Taxonomy" id="156563"/>
    <lineage>
        <taxon>Eukaryota</taxon>
        <taxon>Metazoa</taxon>
        <taxon>Chordata</taxon>
        <taxon>Craniata</taxon>
        <taxon>Vertebrata</taxon>
        <taxon>Euteleostomi</taxon>
        <taxon>Archelosauria</taxon>
        <taxon>Archosauria</taxon>
        <taxon>Dinosauria</taxon>
        <taxon>Saurischia</taxon>
        <taxon>Theropoda</taxon>
        <taxon>Coelurosauria</taxon>
        <taxon>Aves</taxon>
        <taxon>Neognathae</taxon>
        <taxon>Neoaves</taxon>
        <taxon>Telluraves</taxon>
        <taxon>Australaves</taxon>
        <taxon>Passeriformes</taxon>
        <taxon>Paridae</taxon>
        <taxon>Cyanistes</taxon>
    </lineage>
</organism>
<proteinExistence type="predicted"/>
<dbReference type="GeneID" id="111940766"/>
<dbReference type="AlphaFoldDB" id="A0A8C0UVN7"/>
<feature type="compositionally biased region" description="Polar residues" evidence="1">
    <location>
        <begin position="871"/>
        <end position="895"/>
    </location>
</feature>
<keyword evidence="4" id="KW-1185">Reference proteome</keyword>
<dbReference type="InterPro" id="IPR028163">
    <property type="entry name" value="HAUS_6_N"/>
</dbReference>
<dbReference type="InterPro" id="IPR026797">
    <property type="entry name" value="HAUS_6"/>
</dbReference>
<feature type="region of interest" description="Disordered" evidence="1">
    <location>
        <begin position="615"/>
        <end position="734"/>
    </location>
</feature>
<dbReference type="RefSeq" id="XP_023799390.1">
    <property type="nucleotide sequence ID" value="XM_023943622.1"/>
</dbReference>
<dbReference type="PANTHER" id="PTHR16151">
    <property type="entry name" value="HAUS AUGMIN-LIKE COMPLEX SUBUNIT 6"/>
    <property type="match status" value="1"/>
</dbReference>
<reference evidence="3" key="2">
    <citation type="submission" date="2025-09" db="UniProtKB">
        <authorList>
            <consortium name="Ensembl"/>
        </authorList>
    </citation>
    <scope>IDENTIFICATION</scope>
</reference>
<dbReference type="Pfam" id="PF14661">
    <property type="entry name" value="HAUS6_N"/>
    <property type="match status" value="1"/>
</dbReference>
<sequence>MADKWESDHLWLCLLALGFRPKRHCGVKLGRDMFAKPNSRAFYVVALFLFTKLDKRRARQTFKPSEFRKQGSPKFRKNCCLWLREISKQKEIGIPRITPSMLLCPGGAKFVHVIYLFARYIMIENMKKLSVGTGIPFAQAVRWRPRNMYIAEARHRVAYNKLLQNLRREDFVIKEYREKAQVLIREIKQTASEYEVVQKQFFRMKQNNQNKNDTTDKIQKVRSMWTLIVEILTSLKKEKEVVDSVLQDCANPCVLDGTDVAVRVPGLLTYRVESNIYGFCTGNLYEDGKLNFLTVFQLLNEALMTLRDEPCPCELKEFHRIEDMVTSYKKALQELRTKSQRRRQQHCEPKQGSISRKQEIWESKWKAILGQCPFNLIFKDDLLASFQSLSSSDEDEDSVLFQSFSDNNDSHYEECLWKNDGALETMTDTALVPSRCDFMQHEGFSASEATDSHFLSPSLTRLLVPSLSEASNNGDLSIENNLHTCVGDKKLVPPKIFRNGQKEFPTSAMEENADENITQPKSPVRKDSLEKARDELAEEIVKAVMSESTDSAEEEGVALDEVFSSLSFNTFLMRKQITQTPENLLTEIRSSWRRAIQTEGSLDLELSSAEVVTEESSMNATSSMQEEVGSSFVCSEPASPVSDLGPSVSEKTSQLSSTESSFQEQVSHTFESSDSKTSGIQESERTESEELDCSALSGSSVEDLSQTSQNAEKSMNIPGAYLKSDSRTNTGPSDHCSSFLMGGTLRWNISALNAVVDETTDMGILGETLPEIDSIYLSMSPSSESVFNTMDSENSMDGSINKEDIKILDLDIQSPPNSHEVLRKTASKSEEKLHQKHNGDKCQSNKARLGTISEEGDDDGPSMDEGFTTMPLPSSPNESKYSLSSLLVSGQQDGT</sequence>
<feature type="region of interest" description="Disordered" evidence="1">
    <location>
        <begin position="507"/>
        <end position="527"/>
    </location>
</feature>
<evidence type="ECO:0000259" key="2">
    <source>
        <dbReference type="Pfam" id="PF14661"/>
    </source>
</evidence>
<gene>
    <name evidence="3" type="primary">HAUS6</name>
</gene>
<feature type="domain" description="HAUS augmin-like complex subunit 6 N-terminal" evidence="2">
    <location>
        <begin position="10"/>
        <end position="226"/>
    </location>
</feature>
<evidence type="ECO:0000313" key="3">
    <source>
        <dbReference type="Ensembl" id="ENSCCEP00000012890.1"/>
    </source>
</evidence>
<dbReference type="GO" id="GO:0070652">
    <property type="term" value="C:HAUS complex"/>
    <property type="evidence" value="ECO:0007669"/>
    <property type="project" value="InterPro"/>
</dbReference>
<reference evidence="3" key="1">
    <citation type="submission" date="2025-08" db="UniProtKB">
        <authorList>
            <consortium name="Ensembl"/>
        </authorList>
    </citation>
    <scope>IDENTIFICATION</scope>
</reference>
<name>A0A8C0UVN7_CYACU</name>
<feature type="compositionally biased region" description="Basic and acidic residues" evidence="1">
    <location>
        <begin position="829"/>
        <end position="840"/>
    </location>
</feature>
<accession>A0A8C0UVN7</accession>
<dbReference type="Proteomes" id="UP000694410">
    <property type="component" value="Unplaced"/>
</dbReference>
<dbReference type="Ensembl" id="ENSCCET00000020080.1">
    <property type="protein sequence ID" value="ENSCCEP00000012890.1"/>
    <property type="gene ID" value="ENSCCEG00000012408.1"/>
</dbReference>
<evidence type="ECO:0000313" key="4">
    <source>
        <dbReference type="Proteomes" id="UP000694410"/>
    </source>
</evidence>
<feature type="compositionally biased region" description="Polar residues" evidence="1">
    <location>
        <begin position="649"/>
        <end position="681"/>
    </location>
</feature>
<feature type="compositionally biased region" description="Polar residues" evidence="1">
    <location>
        <begin position="696"/>
        <end position="713"/>
    </location>
</feature>
<dbReference type="PANTHER" id="PTHR16151:SF2">
    <property type="entry name" value="HAUS AUGMIN-LIKE COMPLEX SUBUNIT 6"/>
    <property type="match status" value="1"/>
</dbReference>
<feature type="region of interest" description="Disordered" evidence="1">
    <location>
        <begin position="829"/>
        <end position="895"/>
    </location>
</feature>
<evidence type="ECO:0000256" key="1">
    <source>
        <dbReference type="SAM" id="MobiDB-lite"/>
    </source>
</evidence>
<feature type="compositionally biased region" description="Polar residues" evidence="1">
    <location>
        <begin position="615"/>
        <end position="625"/>
    </location>
</feature>